<feature type="domain" description="4Fe-4S ferredoxin-type" evidence="1">
    <location>
        <begin position="343"/>
        <end position="374"/>
    </location>
</feature>
<dbReference type="GO" id="GO:0016491">
    <property type="term" value="F:oxidoreductase activity"/>
    <property type="evidence" value="ECO:0007669"/>
    <property type="project" value="UniProtKB-ARBA"/>
</dbReference>
<dbReference type="PROSITE" id="PS00198">
    <property type="entry name" value="4FE4S_FER_1"/>
    <property type="match status" value="1"/>
</dbReference>
<dbReference type="EMBL" id="LMVN01000013">
    <property type="protein sequence ID" value="PAV07486.1"/>
    <property type="molecule type" value="Genomic_DNA"/>
</dbReference>
<organism evidence="2 3">
    <name type="scientific">Methanosphaera cuniculi</name>
    <dbReference type="NCBI Taxonomy" id="1077256"/>
    <lineage>
        <taxon>Archaea</taxon>
        <taxon>Methanobacteriati</taxon>
        <taxon>Methanobacteriota</taxon>
        <taxon>Methanomada group</taxon>
        <taxon>Methanobacteria</taxon>
        <taxon>Methanobacteriales</taxon>
        <taxon>Methanobacteriaceae</taxon>
        <taxon>Methanosphaera</taxon>
    </lineage>
</organism>
<evidence type="ECO:0000313" key="3">
    <source>
        <dbReference type="Proteomes" id="UP000217528"/>
    </source>
</evidence>
<dbReference type="PROSITE" id="PS51379">
    <property type="entry name" value="4FE4S_FER_2"/>
    <property type="match status" value="1"/>
</dbReference>
<dbReference type="SUPFAM" id="SSF51430">
    <property type="entry name" value="NAD(P)-linked oxidoreductase"/>
    <property type="match status" value="1"/>
</dbReference>
<dbReference type="Proteomes" id="UP000217528">
    <property type="component" value="Unassembled WGS sequence"/>
</dbReference>
<dbReference type="CDD" id="cd19100">
    <property type="entry name" value="AKR_unchar"/>
    <property type="match status" value="1"/>
</dbReference>
<keyword evidence="3" id="KW-1185">Reference proteome</keyword>
<dbReference type="InterPro" id="IPR017900">
    <property type="entry name" value="4Fe4S_Fe_S_CS"/>
</dbReference>
<comment type="caution">
    <text evidence="2">The sequence shown here is derived from an EMBL/GenBank/DDBJ whole genome shotgun (WGS) entry which is preliminary data.</text>
</comment>
<dbReference type="AlphaFoldDB" id="A0A2A2HDW3"/>
<dbReference type="InterPro" id="IPR017896">
    <property type="entry name" value="4Fe4S_Fe-S-bd"/>
</dbReference>
<name>A0A2A2HDW3_9EURY</name>
<proteinExistence type="predicted"/>
<accession>A0A2A2HDW3</accession>
<protein>
    <submittedName>
        <fullName evidence="2">Aldo/keto reductase</fullName>
    </submittedName>
</protein>
<dbReference type="InterPro" id="IPR023210">
    <property type="entry name" value="NADP_OxRdtase_dom"/>
</dbReference>
<dbReference type="Gene3D" id="3.20.20.100">
    <property type="entry name" value="NADP-dependent oxidoreductase domain"/>
    <property type="match status" value="1"/>
</dbReference>
<dbReference type="PANTHER" id="PTHR43312:SF1">
    <property type="entry name" value="NADP-DEPENDENT OXIDOREDUCTASE DOMAIN-CONTAINING PROTEIN"/>
    <property type="match status" value="1"/>
</dbReference>
<dbReference type="Pfam" id="PF00248">
    <property type="entry name" value="Aldo_ket_red"/>
    <property type="match status" value="1"/>
</dbReference>
<dbReference type="InterPro" id="IPR036812">
    <property type="entry name" value="NAD(P)_OxRdtase_dom_sf"/>
</dbReference>
<dbReference type="InterPro" id="IPR053135">
    <property type="entry name" value="AKR2_Oxidoreductase"/>
</dbReference>
<sequence length="381" mass="44166">MQYSQINENTKISKISFGAEWIGELTQQQVNDLMQHCIEQGVNLVDCWMSDPKIRDKLGEGLKATKRENWIIQGHIGSTWQNGQYKRTREINKVKEAFEDLLKRLQTDHIDYGMIHYVDEVKEYDTIMNNDFIKYIHQLKDEGKIKQIGLSTHNPEVAIKAAKNPDIKLILFSLNPAYDIMPPTENIEDYSDKTKYENLKGIAPERAQLYQLCEDTNTHINVMKAYAGGRLFNKQDSPFDTPLTPLQCISYALDIKPVISVCLGIKNTQQLDEALHYFNATEDEKNYQEILKNLPKHSFERTCTYCGHCLPCIQEINIPMVNKLYDLAKIHDMIPESIREHYNNLQKHASDCIECGVCIENCPFNVDIIKYMQDAKKLFEY</sequence>
<gene>
    <name evidence="2" type="ORF">ASJ82_02835</name>
</gene>
<dbReference type="PANTHER" id="PTHR43312">
    <property type="entry name" value="D-THREO-ALDOSE 1-DEHYDROGENASE"/>
    <property type="match status" value="1"/>
</dbReference>
<dbReference type="Pfam" id="PF00037">
    <property type="entry name" value="Fer4"/>
    <property type="match status" value="1"/>
</dbReference>
<evidence type="ECO:0000313" key="2">
    <source>
        <dbReference type="EMBL" id="PAV07486.1"/>
    </source>
</evidence>
<reference evidence="2 3" key="1">
    <citation type="journal article" date="2017" name="BMC Genomics">
        <title>Genomic analysis of methanogenic archaea reveals a shift towards energy conservation.</title>
        <authorList>
            <person name="Gilmore S.P."/>
            <person name="Henske J.K."/>
            <person name="Sexton J.A."/>
            <person name="Solomon K.V."/>
            <person name="Seppala S."/>
            <person name="Yoo J.I."/>
            <person name="Huyett L.M."/>
            <person name="Pressman A."/>
            <person name="Cogan J.Z."/>
            <person name="Kivenson V."/>
            <person name="Peng X."/>
            <person name="Tan Y."/>
            <person name="Valentine D.L."/>
            <person name="O'Malley M.A."/>
        </authorList>
    </citation>
    <scope>NUCLEOTIDE SEQUENCE [LARGE SCALE GENOMIC DNA]</scope>
    <source>
        <strain evidence="2 3">1R-7</strain>
    </source>
</reference>
<evidence type="ECO:0000259" key="1">
    <source>
        <dbReference type="PROSITE" id="PS51379"/>
    </source>
</evidence>
<dbReference type="SUPFAM" id="SSF46548">
    <property type="entry name" value="alpha-helical ferredoxin"/>
    <property type="match status" value="1"/>
</dbReference>